<feature type="domain" description="T6SS immunity protein Tdi1 C-terminal" evidence="2">
    <location>
        <begin position="158"/>
        <end position="213"/>
    </location>
</feature>
<protein>
    <submittedName>
        <fullName evidence="3">DUF1851 domain-containing protein</fullName>
    </submittedName>
</protein>
<evidence type="ECO:0000259" key="2">
    <source>
        <dbReference type="Pfam" id="PF08906"/>
    </source>
</evidence>
<gene>
    <name evidence="3" type="ORF">I7X39_18400</name>
</gene>
<keyword evidence="4" id="KW-1185">Reference proteome</keyword>
<evidence type="ECO:0000313" key="4">
    <source>
        <dbReference type="Proteomes" id="UP000613266"/>
    </source>
</evidence>
<proteinExistence type="predicted"/>
<feature type="domain" description="GAD-related" evidence="1">
    <location>
        <begin position="17"/>
        <end position="117"/>
    </location>
</feature>
<dbReference type="InterPro" id="IPR014983">
    <property type="entry name" value="GAD-rel"/>
</dbReference>
<evidence type="ECO:0000259" key="1">
    <source>
        <dbReference type="Pfam" id="PF08887"/>
    </source>
</evidence>
<accession>A0A931NI21</accession>
<organism evidence="3 4">
    <name type="scientific">Inhella proteolytica</name>
    <dbReference type="NCBI Taxonomy" id="2795029"/>
    <lineage>
        <taxon>Bacteria</taxon>
        <taxon>Pseudomonadati</taxon>
        <taxon>Pseudomonadota</taxon>
        <taxon>Betaproteobacteria</taxon>
        <taxon>Burkholderiales</taxon>
        <taxon>Sphaerotilaceae</taxon>
        <taxon>Inhella</taxon>
    </lineage>
</organism>
<dbReference type="Proteomes" id="UP000613266">
    <property type="component" value="Unassembled WGS sequence"/>
</dbReference>
<dbReference type="InterPro" id="IPR015002">
    <property type="entry name" value="T6SS_Tdi1_C"/>
</dbReference>
<reference evidence="3" key="1">
    <citation type="submission" date="2020-12" db="EMBL/GenBank/DDBJ databases">
        <title>The genome sequence of Inhella sp. 1Y17.</title>
        <authorList>
            <person name="Liu Y."/>
        </authorList>
    </citation>
    <scope>NUCLEOTIDE SEQUENCE</scope>
    <source>
        <strain evidence="3">1Y17</strain>
    </source>
</reference>
<comment type="caution">
    <text evidence="3">The sequence shown here is derived from an EMBL/GenBank/DDBJ whole genome shotgun (WGS) entry which is preliminary data.</text>
</comment>
<dbReference type="EMBL" id="JAEDAK010000015">
    <property type="protein sequence ID" value="MBH9578866.1"/>
    <property type="molecule type" value="Genomic_DNA"/>
</dbReference>
<sequence length="230" mass="25986">MNGADKEELEMNMDEDIAYFLEKFGQPTQRVRAEPAVIEKFRGKLPDQLLMYWRDLGFSGFMNGLFWITNPDDYESALEAWIGDTPAMEEDAFYVIARSGFGELLLWGEKTGYRYLIDAPDGWVIQKRGAQNHIAEGHADRSIRWFFAGRSLDSCDRKVAGESLFEAAIARDGPLEPDEVFAFEPALFLGGDNSLNHLKKRNIFVHLDLLAQLADREILDRAGLAGKAFG</sequence>
<dbReference type="Pfam" id="PF08887">
    <property type="entry name" value="GAD-like"/>
    <property type="match status" value="1"/>
</dbReference>
<dbReference type="RefSeq" id="WP_198112633.1">
    <property type="nucleotide sequence ID" value="NZ_JAEDAK010000015.1"/>
</dbReference>
<dbReference type="AlphaFoldDB" id="A0A931NI21"/>
<name>A0A931NI21_9BURK</name>
<evidence type="ECO:0000313" key="3">
    <source>
        <dbReference type="EMBL" id="MBH9578866.1"/>
    </source>
</evidence>
<dbReference type="Pfam" id="PF08906">
    <property type="entry name" value="T6SS_Tdi1_C"/>
    <property type="match status" value="1"/>
</dbReference>